<proteinExistence type="predicted"/>
<name>A0ACD5ZHP8_AVESA</name>
<sequence>MHAPYSIYLLRISAYRVEPFLFSKQCHTHTTKTGQTYEEMNTMDQGSAGVRVVESCLVTPSDETPREGLWLSALDLVLAKRGHTPLVHVYSASDVAADDDFFNVNKLKKSMAKALVPFYPLAGRLGVDSDGRIEINCNAEGALFVVAHCDRTFEDFSDSKPSSELRKLVRPPVQPASVILAVQVTFLKCGGVVLGTAVHHAVADGPSTFHFIRTWAGYCRDDGETAAVEIPCHDHALLRARSPPVIRPETIPMFCSKLPMRESPPGTSVVATRVFAFSGDQLHALKRHCGGVTTFCAVSALVWQCVCVARQLDPDATTRMNFPVDVRPRLRPPLPDRYFGNGIVNVFATAVARDVVSETLASVASRVKDTTERFDNELLRSAVDYFEMAEKGGPPEDSGNLPDTELRMNSWFHLPMYDADFGWGKPRVMTRAETVRGGWAYLLAAGAGDGSAHLLISLEAATLKKFERAIARCGVLASVRARL</sequence>
<dbReference type="EnsemblPlants" id="AVESA.00010b.r2.6DG1169060.1">
    <property type="protein sequence ID" value="AVESA.00010b.r2.6DG1169060.1.CDS.1"/>
    <property type="gene ID" value="AVESA.00010b.r2.6DG1169060"/>
</dbReference>
<keyword evidence="2" id="KW-1185">Reference proteome</keyword>
<dbReference type="Proteomes" id="UP001732700">
    <property type="component" value="Chromosome 6D"/>
</dbReference>
<accession>A0ACD5ZHP8</accession>
<reference evidence="1" key="2">
    <citation type="submission" date="2025-09" db="UniProtKB">
        <authorList>
            <consortium name="EnsemblPlants"/>
        </authorList>
    </citation>
    <scope>IDENTIFICATION</scope>
</reference>
<organism evidence="1 2">
    <name type="scientific">Avena sativa</name>
    <name type="common">Oat</name>
    <dbReference type="NCBI Taxonomy" id="4498"/>
    <lineage>
        <taxon>Eukaryota</taxon>
        <taxon>Viridiplantae</taxon>
        <taxon>Streptophyta</taxon>
        <taxon>Embryophyta</taxon>
        <taxon>Tracheophyta</taxon>
        <taxon>Spermatophyta</taxon>
        <taxon>Magnoliopsida</taxon>
        <taxon>Liliopsida</taxon>
        <taxon>Poales</taxon>
        <taxon>Poaceae</taxon>
        <taxon>BOP clade</taxon>
        <taxon>Pooideae</taxon>
        <taxon>Poodae</taxon>
        <taxon>Poeae</taxon>
        <taxon>Poeae Chloroplast Group 1 (Aveneae type)</taxon>
        <taxon>Aveninae</taxon>
        <taxon>Avena</taxon>
    </lineage>
</organism>
<evidence type="ECO:0000313" key="1">
    <source>
        <dbReference type="EnsemblPlants" id="AVESA.00010b.r2.6DG1169060.1.CDS.1"/>
    </source>
</evidence>
<evidence type="ECO:0000313" key="2">
    <source>
        <dbReference type="Proteomes" id="UP001732700"/>
    </source>
</evidence>
<protein>
    <submittedName>
        <fullName evidence="1">Uncharacterized protein</fullName>
    </submittedName>
</protein>
<reference evidence="1" key="1">
    <citation type="submission" date="2021-05" db="EMBL/GenBank/DDBJ databases">
        <authorList>
            <person name="Scholz U."/>
            <person name="Mascher M."/>
            <person name="Fiebig A."/>
        </authorList>
    </citation>
    <scope>NUCLEOTIDE SEQUENCE [LARGE SCALE GENOMIC DNA]</scope>
</reference>